<dbReference type="AlphaFoldDB" id="A0AAV7VUF8"/>
<evidence type="ECO:0000313" key="2">
    <source>
        <dbReference type="Proteomes" id="UP001066276"/>
    </source>
</evidence>
<evidence type="ECO:0000313" key="1">
    <source>
        <dbReference type="EMBL" id="KAJ1203936.1"/>
    </source>
</evidence>
<name>A0AAV7VUF8_PLEWA</name>
<dbReference type="Proteomes" id="UP001066276">
    <property type="component" value="Chromosome 2_1"/>
</dbReference>
<gene>
    <name evidence="1" type="ORF">NDU88_007717</name>
</gene>
<accession>A0AAV7VUF8</accession>
<protein>
    <submittedName>
        <fullName evidence="1">Uncharacterized protein</fullName>
    </submittedName>
</protein>
<organism evidence="1 2">
    <name type="scientific">Pleurodeles waltl</name>
    <name type="common">Iberian ribbed newt</name>
    <dbReference type="NCBI Taxonomy" id="8319"/>
    <lineage>
        <taxon>Eukaryota</taxon>
        <taxon>Metazoa</taxon>
        <taxon>Chordata</taxon>
        <taxon>Craniata</taxon>
        <taxon>Vertebrata</taxon>
        <taxon>Euteleostomi</taxon>
        <taxon>Amphibia</taxon>
        <taxon>Batrachia</taxon>
        <taxon>Caudata</taxon>
        <taxon>Salamandroidea</taxon>
        <taxon>Salamandridae</taxon>
        <taxon>Pleurodelinae</taxon>
        <taxon>Pleurodeles</taxon>
    </lineage>
</organism>
<dbReference type="EMBL" id="JANPWB010000003">
    <property type="protein sequence ID" value="KAJ1203936.1"/>
    <property type="molecule type" value="Genomic_DNA"/>
</dbReference>
<comment type="caution">
    <text evidence="1">The sequence shown here is derived from an EMBL/GenBank/DDBJ whole genome shotgun (WGS) entry which is preliminary data.</text>
</comment>
<keyword evidence="2" id="KW-1185">Reference proteome</keyword>
<reference evidence="1" key="1">
    <citation type="journal article" date="2022" name="bioRxiv">
        <title>Sequencing and chromosome-scale assembly of the giantPleurodeles waltlgenome.</title>
        <authorList>
            <person name="Brown T."/>
            <person name="Elewa A."/>
            <person name="Iarovenko S."/>
            <person name="Subramanian E."/>
            <person name="Araus A.J."/>
            <person name="Petzold A."/>
            <person name="Susuki M."/>
            <person name="Suzuki K.-i.T."/>
            <person name="Hayashi T."/>
            <person name="Toyoda A."/>
            <person name="Oliveira C."/>
            <person name="Osipova E."/>
            <person name="Leigh N.D."/>
            <person name="Simon A."/>
            <person name="Yun M.H."/>
        </authorList>
    </citation>
    <scope>NUCLEOTIDE SEQUENCE</scope>
    <source>
        <strain evidence="1">20211129_DDA</strain>
        <tissue evidence="1">Liver</tissue>
    </source>
</reference>
<sequence>MCKRLDRQGTRIGDVEHRLSSVEDTTSTLAKCLGKVEYEFLEVLYDAVRQLTKALRREIASYWGGAIPFQDIPSNHVPCKIIYFPFLSPYRNSIRHLPVYSDPQGRTSCSGSAYSFSFREETILQTNARKRHLRVVPSTT</sequence>
<proteinExistence type="predicted"/>